<accession>A0A423J2P9</accession>
<evidence type="ECO:0000313" key="2">
    <source>
        <dbReference type="Proteomes" id="UP000283260"/>
    </source>
</evidence>
<protein>
    <submittedName>
        <fullName evidence="1">Uncharacterized protein</fullName>
    </submittedName>
</protein>
<comment type="caution">
    <text evidence="1">The sequence shown here is derived from an EMBL/GenBank/DDBJ whole genome shotgun (WGS) entry which is preliminary data.</text>
</comment>
<proteinExistence type="predicted"/>
<reference evidence="1 2" key="1">
    <citation type="submission" date="2016-10" db="EMBL/GenBank/DDBJ databases">
        <title>Comparative genome analysis of multiple Pseudomonas spp. focuses on biocontrol and plant growth promoting traits.</title>
        <authorList>
            <person name="Tao X.-Y."/>
            <person name="Taylor C.G."/>
        </authorList>
    </citation>
    <scope>NUCLEOTIDE SEQUENCE [LARGE SCALE GENOMIC DNA]</scope>
    <source>
        <strain evidence="1 2">94G2</strain>
    </source>
</reference>
<dbReference type="AlphaFoldDB" id="A0A423J2P9"/>
<evidence type="ECO:0000313" key="1">
    <source>
        <dbReference type="EMBL" id="RON31981.1"/>
    </source>
</evidence>
<name>A0A423J2P9_9PSED</name>
<dbReference type="Proteomes" id="UP000283260">
    <property type="component" value="Unassembled WGS sequence"/>
</dbReference>
<gene>
    <name evidence="1" type="ORF">BK661_16505</name>
</gene>
<organism evidence="1 2">
    <name type="scientific">Pseudomonas frederiksbergensis</name>
    <dbReference type="NCBI Taxonomy" id="104087"/>
    <lineage>
        <taxon>Bacteria</taxon>
        <taxon>Pseudomonadati</taxon>
        <taxon>Pseudomonadota</taxon>
        <taxon>Gammaproteobacteria</taxon>
        <taxon>Pseudomonadales</taxon>
        <taxon>Pseudomonadaceae</taxon>
        <taxon>Pseudomonas</taxon>
    </lineage>
</organism>
<dbReference type="EMBL" id="MOBL01000017">
    <property type="protein sequence ID" value="RON31981.1"/>
    <property type="molecule type" value="Genomic_DNA"/>
</dbReference>
<sequence length="154" mass="17283">MASLTKQQKRAKRAKVKAKQQRVARSIHHPALFDDLSDEPDAYPAEFFETLFTQFHEAENQSRKALFVALFIALADVISAAPDLQQELVETGDASESMAMLSQSFLIDYREWAYGATEAETLEWLTRPDVLDDFNLAAEEAVAELAANLSEDDE</sequence>
<dbReference type="RefSeq" id="WP_123498412.1">
    <property type="nucleotide sequence ID" value="NZ_JBNDJZ010000001.1"/>
</dbReference>